<feature type="domain" description="Gfo/Idh/MocA-like oxidoreductase N-terminal" evidence="1">
    <location>
        <begin position="4"/>
        <end position="134"/>
    </location>
</feature>
<evidence type="ECO:0000313" key="4">
    <source>
        <dbReference type="Proteomes" id="UP000184510"/>
    </source>
</evidence>
<dbReference type="STRING" id="1123071.SAMN02745181_1455"/>
<dbReference type="Pfam" id="PF22725">
    <property type="entry name" value="GFO_IDH_MocA_C3"/>
    <property type="match status" value="1"/>
</dbReference>
<dbReference type="Proteomes" id="UP000184510">
    <property type="component" value="Unassembled WGS sequence"/>
</dbReference>
<sequence>MEKIRMGMIGGGRGAFIGAVHRIAAAIDQQIELVCGAFSSDPQRSKDSGADLGLSPDRCYGTYAEMMEKENALPADQRMQFVAIVTPNHVHFPAAKAALEAGFHVLCDKPATLNLQEAKELKPIIEKSGKLFGLTHTYTGYPMVKQARHLVANGHLGDIRKVVVEYPQGWLAEAIESEDQKQAAWRTDPSKSGAAGAMGDIGTHAENLAEVISGLHIDELAADLTAFVPGRRLDDDGNVLLRFEGGAKGVLHASQIAVGEENNLAIRVWGTKAGLEWHQNEPNSLYVKYNDRPTEIYRTGQGYLCEAAQAGTRTPPAHPEGYLEAFANLYLNFSNHIRAIEAGETPSEVAKDYPTIDDGIRGMAFIEAVVASSAKNAAWTKLDC</sequence>
<protein>
    <submittedName>
        <fullName evidence="3">Predicted dehydrogenase</fullName>
    </submittedName>
</protein>
<dbReference type="PANTHER" id="PTHR43708">
    <property type="entry name" value="CONSERVED EXPRESSED OXIDOREDUCTASE (EUROFUNG)"/>
    <property type="match status" value="1"/>
</dbReference>
<dbReference type="SUPFAM" id="SSF55347">
    <property type="entry name" value="Glyceraldehyde-3-phosphate dehydrogenase-like, C-terminal domain"/>
    <property type="match status" value="1"/>
</dbReference>
<dbReference type="GO" id="GO:0000166">
    <property type="term" value="F:nucleotide binding"/>
    <property type="evidence" value="ECO:0007669"/>
    <property type="project" value="InterPro"/>
</dbReference>
<dbReference type="InterPro" id="IPR000683">
    <property type="entry name" value="Gfo/Idh/MocA-like_OxRdtase_N"/>
</dbReference>
<dbReference type="InterPro" id="IPR036291">
    <property type="entry name" value="NAD(P)-bd_dom_sf"/>
</dbReference>
<dbReference type="InterPro" id="IPR055170">
    <property type="entry name" value="GFO_IDH_MocA-like_dom"/>
</dbReference>
<dbReference type="Pfam" id="PF01408">
    <property type="entry name" value="GFO_IDH_MocA"/>
    <property type="match status" value="1"/>
</dbReference>
<dbReference type="InterPro" id="IPR051317">
    <property type="entry name" value="Gfo/Idh/MocA_oxidoreduct"/>
</dbReference>
<keyword evidence="4" id="KW-1185">Reference proteome</keyword>
<dbReference type="SUPFAM" id="SSF51735">
    <property type="entry name" value="NAD(P)-binding Rossmann-fold domains"/>
    <property type="match status" value="1"/>
</dbReference>
<dbReference type="PANTHER" id="PTHR43708:SF3">
    <property type="entry name" value="OXIDOREDUCTASE"/>
    <property type="match status" value="1"/>
</dbReference>
<dbReference type="OrthoDB" id="9815825at2"/>
<evidence type="ECO:0000259" key="2">
    <source>
        <dbReference type="Pfam" id="PF22725"/>
    </source>
</evidence>
<dbReference type="Gene3D" id="3.40.50.720">
    <property type="entry name" value="NAD(P)-binding Rossmann-like Domain"/>
    <property type="match status" value="1"/>
</dbReference>
<accession>A0A1M6HET7</accession>
<proteinExistence type="predicted"/>
<dbReference type="EMBL" id="FQYR01000003">
    <property type="protein sequence ID" value="SHJ20674.1"/>
    <property type="molecule type" value="Genomic_DNA"/>
</dbReference>
<dbReference type="RefSeq" id="WP_143158819.1">
    <property type="nucleotide sequence ID" value="NZ_FQYR01000003.1"/>
</dbReference>
<reference evidence="3 4" key="1">
    <citation type="submission" date="2016-11" db="EMBL/GenBank/DDBJ databases">
        <authorList>
            <person name="Jaros S."/>
            <person name="Januszkiewicz K."/>
            <person name="Wedrychowicz H."/>
        </authorList>
    </citation>
    <scope>NUCLEOTIDE SEQUENCE [LARGE SCALE GENOMIC DNA]</scope>
    <source>
        <strain evidence="3 4">DSM 18772</strain>
    </source>
</reference>
<organism evidence="3 4">
    <name type="scientific">Rubritalea squalenifaciens DSM 18772</name>
    <dbReference type="NCBI Taxonomy" id="1123071"/>
    <lineage>
        <taxon>Bacteria</taxon>
        <taxon>Pseudomonadati</taxon>
        <taxon>Verrucomicrobiota</taxon>
        <taxon>Verrucomicrobiia</taxon>
        <taxon>Verrucomicrobiales</taxon>
        <taxon>Rubritaleaceae</taxon>
        <taxon>Rubritalea</taxon>
    </lineage>
</organism>
<evidence type="ECO:0000259" key="1">
    <source>
        <dbReference type="Pfam" id="PF01408"/>
    </source>
</evidence>
<dbReference type="Gene3D" id="3.30.360.10">
    <property type="entry name" value="Dihydrodipicolinate Reductase, domain 2"/>
    <property type="match status" value="1"/>
</dbReference>
<name>A0A1M6HET7_9BACT</name>
<feature type="domain" description="GFO/IDH/MocA-like oxidoreductase" evidence="2">
    <location>
        <begin position="144"/>
        <end position="275"/>
    </location>
</feature>
<dbReference type="FunCoup" id="A0A1M6HET7">
    <property type="interactions" value="183"/>
</dbReference>
<gene>
    <name evidence="3" type="ORF">SAMN02745181_1455</name>
</gene>
<evidence type="ECO:0000313" key="3">
    <source>
        <dbReference type="EMBL" id="SHJ20674.1"/>
    </source>
</evidence>
<dbReference type="InParanoid" id="A0A1M6HET7"/>
<dbReference type="AlphaFoldDB" id="A0A1M6HET7"/>